<organism evidence="2 3">
    <name type="scientific">Candidatus Nitrotoga arctica</name>
    <dbReference type="NCBI Taxonomy" id="453162"/>
    <lineage>
        <taxon>Bacteria</taxon>
        <taxon>Pseudomonadati</taxon>
        <taxon>Pseudomonadota</taxon>
        <taxon>Betaproteobacteria</taxon>
        <taxon>Nitrosomonadales</taxon>
        <taxon>Gallionellaceae</taxon>
        <taxon>Candidatus Nitrotoga</taxon>
    </lineage>
</organism>
<feature type="region of interest" description="Disordered" evidence="1">
    <location>
        <begin position="1"/>
        <end position="28"/>
    </location>
</feature>
<reference evidence="2 3" key="1">
    <citation type="submission" date="2021-10" db="EMBL/GenBank/DDBJ databases">
        <authorList>
            <person name="Koch H."/>
        </authorList>
    </citation>
    <scope>NUCLEOTIDE SEQUENCE [LARGE SCALE GENOMIC DNA]</scope>
    <source>
        <strain evidence="2">6680</strain>
    </source>
</reference>
<dbReference type="Proteomes" id="UP000839052">
    <property type="component" value="Chromosome"/>
</dbReference>
<sequence length="90" mass="9432">MRQAASWGRNSFQNRPVGPTRSSSKSVPAATAWAAVKSSAFGDEARVSVIAEDQLFNRLGGVLGFFTGLENDPMVGGLAAHRIGIAGVTR</sequence>
<keyword evidence="3" id="KW-1185">Reference proteome</keyword>
<evidence type="ECO:0000256" key="1">
    <source>
        <dbReference type="SAM" id="MobiDB-lite"/>
    </source>
</evidence>
<evidence type="ECO:0000313" key="3">
    <source>
        <dbReference type="Proteomes" id="UP000839052"/>
    </source>
</evidence>
<gene>
    <name evidence="2" type="ORF">NTG6680_2038</name>
</gene>
<protein>
    <submittedName>
        <fullName evidence="2">Uncharacterized protein</fullName>
    </submittedName>
</protein>
<proteinExistence type="predicted"/>
<accession>A0ABM8Z0A7</accession>
<dbReference type="EMBL" id="OU912926">
    <property type="protein sequence ID" value="CAG9933287.1"/>
    <property type="molecule type" value="Genomic_DNA"/>
</dbReference>
<evidence type="ECO:0000313" key="2">
    <source>
        <dbReference type="EMBL" id="CAG9933287.1"/>
    </source>
</evidence>
<name>A0ABM8Z0A7_9PROT</name>